<name>A0A202BWQ4_9FLAO</name>
<evidence type="ECO:0000313" key="1">
    <source>
        <dbReference type="EMBL" id="OVE55916.1"/>
    </source>
</evidence>
<accession>A0A202BWQ4</accession>
<protein>
    <recommendedName>
        <fullName evidence="3">Tissue inhibitor of metalloproteinase</fullName>
    </recommendedName>
</protein>
<keyword evidence="2" id="KW-1185">Reference proteome</keyword>
<sequence>MKFTYIICFILFFGTYEYNYACDCNYEGGFLKMSLNSKLITVVKVKKFITFKDINDEQVPMSMEVEVIEVVKGKESRKTFIIWGDNGNLCRPYLSSFQLSQYYIMSLNAASDGSKNNYFHIKERPKDYYISACGCYWLTFNKDSKTVYGDISKNKKEMKLTELKNKIKKTAS</sequence>
<dbReference type="Proteomes" id="UP000196355">
    <property type="component" value="Unassembled WGS sequence"/>
</dbReference>
<comment type="caution">
    <text evidence="1">The sequence shown here is derived from an EMBL/GenBank/DDBJ whole genome shotgun (WGS) entry which is preliminary data.</text>
</comment>
<dbReference type="RefSeq" id="WP_087711410.1">
    <property type="nucleotide sequence ID" value="NZ_MVAG01000128.1"/>
</dbReference>
<evidence type="ECO:0008006" key="3">
    <source>
        <dbReference type="Google" id="ProtNLM"/>
    </source>
</evidence>
<dbReference type="AlphaFoldDB" id="A0A202BWQ4"/>
<organism evidence="1 2">
    <name type="scientific">Chryseobacterium mucoviscidosis</name>
    <dbReference type="NCBI Taxonomy" id="1945581"/>
    <lineage>
        <taxon>Bacteria</taxon>
        <taxon>Pseudomonadati</taxon>
        <taxon>Bacteroidota</taxon>
        <taxon>Flavobacteriia</taxon>
        <taxon>Flavobacteriales</taxon>
        <taxon>Weeksellaceae</taxon>
        <taxon>Chryseobacterium group</taxon>
        <taxon>Chryseobacterium</taxon>
    </lineage>
</organism>
<dbReference type="EMBL" id="MVAG01000128">
    <property type="protein sequence ID" value="OVE55916.1"/>
    <property type="molecule type" value="Genomic_DNA"/>
</dbReference>
<gene>
    <name evidence="1" type="ORF">B0E34_17040</name>
</gene>
<reference evidence="2" key="1">
    <citation type="submission" date="2017-02" db="EMBL/GenBank/DDBJ databases">
        <authorList>
            <person name="Tetz G."/>
            <person name="Tetz V."/>
        </authorList>
    </citation>
    <scope>NUCLEOTIDE SEQUENCE [LARGE SCALE GENOMIC DNA]</scope>
    <source>
        <strain evidence="2">VT16-26</strain>
    </source>
</reference>
<proteinExistence type="predicted"/>
<evidence type="ECO:0000313" key="2">
    <source>
        <dbReference type="Proteomes" id="UP000196355"/>
    </source>
</evidence>